<feature type="region of interest" description="Disordered" evidence="1">
    <location>
        <begin position="1"/>
        <end position="104"/>
    </location>
</feature>
<accession>A0AAV7SQT3</accession>
<feature type="compositionally biased region" description="Basic and acidic residues" evidence="1">
    <location>
        <begin position="57"/>
        <end position="71"/>
    </location>
</feature>
<evidence type="ECO:0000256" key="1">
    <source>
        <dbReference type="SAM" id="MobiDB-lite"/>
    </source>
</evidence>
<keyword evidence="3" id="KW-1185">Reference proteome</keyword>
<evidence type="ECO:0000313" key="2">
    <source>
        <dbReference type="EMBL" id="KAJ1166454.1"/>
    </source>
</evidence>
<proteinExistence type="predicted"/>
<feature type="compositionally biased region" description="Polar residues" evidence="1">
    <location>
        <begin position="80"/>
        <end position="89"/>
    </location>
</feature>
<feature type="compositionally biased region" description="Basic and acidic residues" evidence="1">
    <location>
        <begin position="1"/>
        <end position="13"/>
    </location>
</feature>
<comment type="caution">
    <text evidence="2">The sequence shown here is derived from an EMBL/GenBank/DDBJ whole genome shotgun (WGS) entry which is preliminary data.</text>
</comment>
<gene>
    <name evidence="2" type="ORF">NDU88_006857</name>
</gene>
<dbReference type="AlphaFoldDB" id="A0AAV7SQT3"/>
<name>A0AAV7SQT3_PLEWA</name>
<dbReference type="Proteomes" id="UP001066276">
    <property type="component" value="Chromosome 4_2"/>
</dbReference>
<organism evidence="2 3">
    <name type="scientific">Pleurodeles waltl</name>
    <name type="common">Iberian ribbed newt</name>
    <dbReference type="NCBI Taxonomy" id="8319"/>
    <lineage>
        <taxon>Eukaryota</taxon>
        <taxon>Metazoa</taxon>
        <taxon>Chordata</taxon>
        <taxon>Craniata</taxon>
        <taxon>Vertebrata</taxon>
        <taxon>Euteleostomi</taxon>
        <taxon>Amphibia</taxon>
        <taxon>Batrachia</taxon>
        <taxon>Caudata</taxon>
        <taxon>Salamandroidea</taxon>
        <taxon>Salamandridae</taxon>
        <taxon>Pleurodelinae</taxon>
        <taxon>Pleurodeles</taxon>
    </lineage>
</organism>
<dbReference type="EMBL" id="JANPWB010000008">
    <property type="protein sequence ID" value="KAJ1166454.1"/>
    <property type="molecule type" value="Genomic_DNA"/>
</dbReference>
<sequence>MEENADKEGRRIADEEENVEDAGVWERDDRRQKRPPVQSQEAREGEDVSRALTAVQEAHRETPATLQEKRGIARCVLRTGQRQHQSCASEETKHLGSGAGDDPRLTHWIGKILYRPGTRPLLKDSAVVL</sequence>
<evidence type="ECO:0000313" key="3">
    <source>
        <dbReference type="Proteomes" id="UP001066276"/>
    </source>
</evidence>
<protein>
    <submittedName>
        <fullName evidence="2">Uncharacterized protein</fullName>
    </submittedName>
</protein>
<reference evidence="2" key="1">
    <citation type="journal article" date="2022" name="bioRxiv">
        <title>Sequencing and chromosome-scale assembly of the giantPleurodeles waltlgenome.</title>
        <authorList>
            <person name="Brown T."/>
            <person name="Elewa A."/>
            <person name="Iarovenko S."/>
            <person name="Subramanian E."/>
            <person name="Araus A.J."/>
            <person name="Petzold A."/>
            <person name="Susuki M."/>
            <person name="Suzuki K.-i.T."/>
            <person name="Hayashi T."/>
            <person name="Toyoda A."/>
            <person name="Oliveira C."/>
            <person name="Osipova E."/>
            <person name="Leigh N.D."/>
            <person name="Simon A."/>
            <person name="Yun M.H."/>
        </authorList>
    </citation>
    <scope>NUCLEOTIDE SEQUENCE</scope>
    <source>
        <strain evidence="2">20211129_DDA</strain>
        <tissue evidence="2">Liver</tissue>
    </source>
</reference>